<evidence type="ECO:0000256" key="5">
    <source>
        <dbReference type="ARBA" id="ARBA00022741"/>
    </source>
</evidence>
<feature type="binding site" evidence="13">
    <location>
        <position position="45"/>
    </location>
    <ligand>
        <name>Mg(2+)</name>
        <dbReference type="ChEBI" id="CHEBI:18420"/>
    </ligand>
</feature>
<evidence type="ECO:0000256" key="11">
    <source>
        <dbReference type="ARBA" id="ARBA00023288"/>
    </source>
</evidence>
<keyword evidence="10" id="KW-0807">Transducer</keyword>
<dbReference type="GO" id="GO:0031683">
    <property type="term" value="F:G-protein beta/gamma-subunit complex binding"/>
    <property type="evidence" value="ECO:0007669"/>
    <property type="project" value="InterPro"/>
</dbReference>
<dbReference type="CDD" id="cd00066">
    <property type="entry name" value="G-alpha"/>
    <property type="match status" value="1"/>
</dbReference>
<keyword evidence="3" id="KW-0519">Myristate</keyword>
<dbReference type="FunFam" id="1.10.400.10:FF:000007">
    <property type="entry name" value="Guanine nucleotide-binding protein subunit alpha"/>
    <property type="match status" value="1"/>
</dbReference>
<keyword evidence="15" id="KW-1185">Reference proteome</keyword>
<dbReference type="InterPro" id="IPR001019">
    <property type="entry name" value="Gprotein_alpha_su"/>
</dbReference>
<dbReference type="PRINTS" id="PR01241">
    <property type="entry name" value="GPROTEINAFNG"/>
</dbReference>
<dbReference type="GO" id="GO:0046872">
    <property type="term" value="F:metal ion binding"/>
    <property type="evidence" value="ECO:0007669"/>
    <property type="project" value="UniProtKB-KW"/>
</dbReference>
<evidence type="ECO:0000256" key="2">
    <source>
        <dbReference type="ARBA" id="ARBA00011356"/>
    </source>
</evidence>
<dbReference type="PANTHER" id="PTHR10218:SF302">
    <property type="entry name" value="GUANINE NUCLEOTIDE-BINDING PROTEIN ALPHA-5 SUBUNIT"/>
    <property type="match status" value="1"/>
</dbReference>
<feature type="binding site" evidence="12">
    <location>
        <begin position="267"/>
        <end position="270"/>
    </location>
    <ligand>
        <name>GTP</name>
        <dbReference type="ChEBI" id="CHEBI:37565"/>
    </ligand>
</feature>
<keyword evidence="11" id="KW-0449">Lipoprotein</keyword>
<evidence type="ECO:0000256" key="1">
    <source>
        <dbReference type="ARBA" id="ARBA00001946"/>
    </source>
</evidence>
<gene>
    <name evidence="14" type="ORF">GGX14DRAFT_552415</name>
</gene>
<dbReference type="Proteomes" id="UP001219525">
    <property type="component" value="Unassembled WGS sequence"/>
</dbReference>
<dbReference type="GO" id="GO:0007186">
    <property type="term" value="P:G protein-coupled receptor signaling pathway"/>
    <property type="evidence" value="ECO:0007669"/>
    <property type="project" value="InterPro"/>
</dbReference>
<feature type="binding site" evidence="13">
    <location>
        <position position="178"/>
    </location>
    <ligand>
        <name>Mg(2+)</name>
        <dbReference type="ChEBI" id="CHEBI:18420"/>
    </ligand>
</feature>
<dbReference type="SUPFAM" id="SSF47895">
    <property type="entry name" value="Transducin (alpha subunit), insertion domain"/>
    <property type="match status" value="1"/>
</dbReference>
<evidence type="ECO:0000256" key="9">
    <source>
        <dbReference type="ARBA" id="ARBA00023139"/>
    </source>
</evidence>
<dbReference type="GO" id="GO:0005525">
    <property type="term" value="F:GTP binding"/>
    <property type="evidence" value="ECO:0007669"/>
    <property type="project" value="UniProtKB-KW"/>
</dbReference>
<dbReference type="GO" id="GO:0003924">
    <property type="term" value="F:GTPase activity"/>
    <property type="evidence" value="ECO:0007669"/>
    <property type="project" value="InterPro"/>
</dbReference>
<evidence type="ECO:0000256" key="6">
    <source>
        <dbReference type="ARBA" id="ARBA00022801"/>
    </source>
</evidence>
<evidence type="ECO:0000256" key="3">
    <source>
        <dbReference type="ARBA" id="ARBA00022707"/>
    </source>
</evidence>
<reference evidence="14" key="1">
    <citation type="submission" date="2023-03" db="EMBL/GenBank/DDBJ databases">
        <title>Massive genome expansion in bonnet fungi (Mycena s.s.) driven by repeated elements and novel gene families across ecological guilds.</title>
        <authorList>
            <consortium name="Lawrence Berkeley National Laboratory"/>
            <person name="Harder C.B."/>
            <person name="Miyauchi S."/>
            <person name="Viragh M."/>
            <person name="Kuo A."/>
            <person name="Thoen E."/>
            <person name="Andreopoulos B."/>
            <person name="Lu D."/>
            <person name="Skrede I."/>
            <person name="Drula E."/>
            <person name="Henrissat B."/>
            <person name="Morin E."/>
            <person name="Kohler A."/>
            <person name="Barry K."/>
            <person name="LaButti K."/>
            <person name="Morin E."/>
            <person name="Salamov A."/>
            <person name="Lipzen A."/>
            <person name="Mereny Z."/>
            <person name="Hegedus B."/>
            <person name="Baldrian P."/>
            <person name="Stursova M."/>
            <person name="Weitz H."/>
            <person name="Taylor A."/>
            <person name="Grigoriev I.V."/>
            <person name="Nagy L.G."/>
            <person name="Martin F."/>
            <person name="Kauserud H."/>
        </authorList>
    </citation>
    <scope>NUCLEOTIDE SEQUENCE</scope>
    <source>
        <strain evidence="14">9144</strain>
    </source>
</reference>
<organism evidence="14 15">
    <name type="scientific">Mycena pura</name>
    <dbReference type="NCBI Taxonomy" id="153505"/>
    <lineage>
        <taxon>Eukaryota</taxon>
        <taxon>Fungi</taxon>
        <taxon>Dikarya</taxon>
        <taxon>Basidiomycota</taxon>
        <taxon>Agaricomycotina</taxon>
        <taxon>Agaricomycetes</taxon>
        <taxon>Agaricomycetidae</taxon>
        <taxon>Agaricales</taxon>
        <taxon>Marasmiineae</taxon>
        <taxon>Mycenaceae</taxon>
        <taxon>Mycena</taxon>
    </lineage>
</organism>
<dbReference type="SMART" id="SM00275">
    <property type="entry name" value="G_alpha"/>
    <property type="match status" value="1"/>
</dbReference>
<dbReference type="SUPFAM" id="SSF52540">
    <property type="entry name" value="P-loop containing nucleoside triphosphate hydrolases"/>
    <property type="match status" value="1"/>
</dbReference>
<evidence type="ECO:0000256" key="10">
    <source>
        <dbReference type="ARBA" id="ARBA00023224"/>
    </source>
</evidence>
<dbReference type="EMBL" id="JARJCW010000078">
    <property type="protein sequence ID" value="KAJ7197374.1"/>
    <property type="molecule type" value="Genomic_DNA"/>
</dbReference>
<evidence type="ECO:0000256" key="7">
    <source>
        <dbReference type="ARBA" id="ARBA00022842"/>
    </source>
</evidence>
<sequence>MSRSDVHEMAKARNDEIEIQLKRDAMKAKKEIKMLLLGPPDSGQSKVAKHLKSLHLNGYSAQEREAYKQVIFSNTIENMHLVLQAMPQLDLPLAPQNDVQLATILSVDPHIDIDVLPPSLAEAIHRLWRDPGVKEAVRRSREFQLDDDAIYFFNSIDRIAAPDYLPTDQDILRSRVKTTAITETIFEHGELTYKLFDVSHMQSDRRKWLRCFDNVEAILFLASLSGYDQMDEDECTESTRLREALTFFDSICNSSWFANTNIILLLNDADVFAEKLPRSPLVDYFPDYTGGDNYDAACDYILHRFVSRNQSAANKQIFAHYTYMSDPQQLNFVFNAMRDILLQMHLRKTGRL</sequence>
<feature type="binding site" evidence="12">
    <location>
        <begin position="172"/>
        <end position="178"/>
    </location>
    <ligand>
        <name>GTP</name>
        <dbReference type="ChEBI" id="CHEBI:37565"/>
    </ligand>
</feature>
<dbReference type="PANTHER" id="PTHR10218">
    <property type="entry name" value="GTP-BINDING PROTEIN ALPHA SUBUNIT"/>
    <property type="match status" value="1"/>
</dbReference>
<keyword evidence="6" id="KW-0378">Hydrolase</keyword>
<dbReference type="FunFam" id="3.40.50.300:FF:002307">
    <property type="entry name" value="Guanine nucleotide-binding protein G(k) subunit alpha"/>
    <property type="match status" value="1"/>
</dbReference>
<evidence type="ECO:0000256" key="13">
    <source>
        <dbReference type="PIRSR" id="PIRSR601019-2"/>
    </source>
</evidence>
<protein>
    <submittedName>
        <fullName evidence="14">Heterotrimeric G protein alpha subunit B</fullName>
    </submittedName>
</protein>
<name>A0AAD6V1J1_9AGAR</name>
<evidence type="ECO:0000256" key="8">
    <source>
        <dbReference type="ARBA" id="ARBA00023134"/>
    </source>
</evidence>
<keyword evidence="9" id="KW-0564">Palmitate</keyword>
<dbReference type="PROSITE" id="PS51882">
    <property type="entry name" value="G_ALPHA"/>
    <property type="match status" value="1"/>
</dbReference>
<comment type="cofactor">
    <cofactor evidence="1">
        <name>Mg(2+)</name>
        <dbReference type="ChEBI" id="CHEBI:18420"/>
    </cofactor>
</comment>
<evidence type="ECO:0000313" key="14">
    <source>
        <dbReference type="EMBL" id="KAJ7197374.1"/>
    </source>
</evidence>
<dbReference type="PRINTS" id="PR00318">
    <property type="entry name" value="GPROTEINA"/>
</dbReference>
<comment type="caution">
    <text evidence="14">The sequence shown here is derived from an EMBL/GenBank/DDBJ whole genome shotgun (WGS) entry which is preliminary data.</text>
</comment>
<dbReference type="Pfam" id="PF00503">
    <property type="entry name" value="G-alpha"/>
    <property type="match status" value="1"/>
</dbReference>
<evidence type="ECO:0000313" key="15">
    <source>
        <dbReference type="Proteomes" id="UP001219525"/>
    </source>
</evidence>
<dbReference type="InterPro" id="IPR027417">
    <property type="entry name" value="P-loop_NTPase"/>
</dbReference>
<keyword evidence="5 12" id="KW-0547">Nucleotide-binding</keyword>
<dbReference type="InterPro" id="IPR002975">
    <property type="entry name" value="Fungi_Gprotein_alpha"/>
</dbReference>
<dbReference type="Gene3D" id="3.40.50.300">
    <property type="entry name" value="P-loop containing nucleotide triphosphate hydrolases"/>
    <property type="match status" value="1"/>
</dbReference>
<keyword evidence="4 13" id="KW-0479">Metal-binding</keyword>
<dbReference type="GO" id="GO:0032502">
    <property type="term" value="P:developmental process"/>
    <property type="evidence" value="ECO:0007669"/>
    <property type="project" value="UniProtKB-ARBA"/>
</dbReference>
<accession>A0AAD6V1J1</accession>
<comment type="subunit">
    <text evidence="2">G proteins are composed of 3 units; alpha, beta and gamma. The alpha chain contains the guanine nucleotide binding site.</text>
</comment>
<dbReference type="GO" id="GO:0000750">
    <property type="term" value="P:pheromone-dependent signal transduction involved in conjugation with cellular fusion"/>
    <property type="evidence" value="ECO:0007669"/>
    <property type="project" value="TreeGrafter"/>
</dbReference>
<dbReference type="InterPro" id="IPR011025">
    <property type="entry name" value="GproteinA_insert"/>
</dbReference>
<keyword evidence="8 12" id="KW-0342">GTP-binding</keyword>
<dbReference type="Gene3D" id="1.10.400.10">
    <property type="entry name" value="GI Alpha 1, domain 2-like"/>
    <property type="match status" value="1"/>
</dbReference>
<evidence type="ECO:0000256" key="12">
    <source>
        <dbReference type="PIRSR" id="PIRSR601019-1"/>
    </source>
</evidence>
<dbReference type="GO" id="GO:0005737">
    <property type="term" value="C:cytoplasm"/>
    <property type="evidence" value="ECO:0007669"/>
    <property type="project" value="TreeGrafter"/>
</dbReference>
<dbReference type="GO" id="GO:0001664">
    <property type="term" value="F:G protein-coupled receptor binding"/>
    <property type="evidence" value="ECO:0007669"/>
    <property type="project" value="InterPro"/>
</dbReference>
<dbReference type="GO" id="GO:0005834">
    <property type="term" value="C:heterotrimeric G-protein complex"/>
    <property type="evidence" value="ECO:0007669"/>
    <property type="project" value="InterPro"/>
</dbReference>
<dbReference type="AlphaFoldDB" id="A0AAD6V1J1"/>
<proteinExistence type="predicted"/>
<evidence type="ECO:0000256" key="4">
    <source>
        <dbReference type="ARBA" id="ARBA00022723"/>
    </source>
</evidence>
<keyword evidence="7 13" id="KW-0460">Magnesium</keyword>